<dbReference type="PRINTS" id="PR00143">
    <property type="entry name" value="CITRTSNTHASE"/>
</dbReference>
<dbReference type="PANTHER" id="PTHR11739">
    <property type="entry name" value="CITRATE SYNTHASE"/>
    <property type="match status" value="1"/>
</dbReference>
<dbReference type="PANTHER" id="PTHR11739:SF4">
    <property type="entry name" value="CITRATE SYNTHASE, PEROXISOMAL"/>
    <property type="match status" value="1"/>
</dbReference>
<accession>A0A7X6LXB8</accession>
<dbReference type="EMBL" id="JAAXPE010000009">
    <property type="protein sequence ID" value="NKY86364.1"/>
    <property type="molecule type" value="Genomic_DNA"/>
</dbReference>
<dbReference type="GO" id="GO:0005975">
    <property type="term" value="P:carbohydrate metabolic process"/>
    <property type="evidence" value="ECO:0007669"/>
    <property type="project" value="TreeGrafter"/>
</dbReference>
<sequence>MEWIDSTTATERLGVKPATLYAYVSRGVLRRRYDPIRRRSLFDPAEVEELARRGKPRRKPAPTEIAIASAVTELGADRPFFRGLDAVELAASHTFEAVAEWLWRGDLTDSAPWQARAEAVAAARAAQSGLSEALLPLDRLQLIVTSSAVHDPLRFDRDPAAVAAIARTLIAGMVEALPRLSSPVGRSVAATLWSRLSPTPPRDDRELRILTAALVLLADHELAASTFAARVAASVHADPYAVVTCGLGVLSGPRHGGASLAVERMLTEITDPGAVPAAVGERLRRGERIPGAGHSVYRSGDARGTHLVGTIRRIAPDHPKLAVADAVSAELRRRRLPAINSDFGLAVLATVFGMIPGAGETIFAVARTAGWLAHAMEEYASATLIRPRSVPRRR</sequence>
<dbReference type="GO" id="GO:0036440">
    <property type="term" value="F:citrate synthase activity"/>
    <property type="evidence" value="ECO:0007669"/>
    <property type="project" value="UniProtKB-EC"/>
</dbReference>
<reference evidence="5 6" key="1">
    <citation type="submission" date="2020-04" db="EMBL/GenBank/DDBJ databases">
        <title>MicrobeNet Type strains.</title>
        <authorList>
            <person name="Nicholson A.C."/>
        </authorList>
    </citation>
    <scope>NUCLEOTIDE SEQUENCE [LARGE SCALE GENOMIC DNA]</scope>
    <source>
        <strain evidence="5 6">DSM 44445</strain>
    </source>
</reference>
<dbReference type="InterPro" id="IPR016143">
    <property type="entry name" value="Citrate_synth-like_sm_a-sub"/>
</dbReference>
<dbReference type="UniPathway" id="UPA00223"/>
<evidence type="ECO:0000256" key="3">
    <source>
        <dbReference type="ARBA" id="ARBA00012972"/>
    </source>
</evidence>
<dbReference type="RefSeq" id="WP_051031368.1">
    <property type="nucleotide sequence ID" value="NZ_CAWPHS010000089.1"/>
</dbReference>
<comment type="pathway">
    <text evidence="1">Carbohydrate metabolism; tricarboxylic acid cycle.</text>
</comment>
<comment type="similarity">
    <text evidence="2">Belongs to the citrate synthase family.</text>
</comment>
<protein>
    <recommendedName>
        <fullName evidence="3">citrate synthase (unknown stereospecificity)</fullName>
        <ecNumber evidence="3">2.3.3.16</ecNumber>
    </recommendedName>
</protein>
<organism evidence="5 6">
    <name type="scientific">Nocardia veterana</name>
    <dbReference type="NCBI Taxonomy" id="132249"/>
    <lineage>
        <taxon>Bacteria</taxon>
        <taxon>Bacillati</taxon>
        <taxon>Actinomycetota</taxon>
        <taxon>Actinomycetes</taxon>
        <taxon>Mycobacteriales</taxon>
        <taxon>Nocardiaceae</taxon>
        <taxon>Nocardia</taxon>
    </lineage>
</organism>
<evidence type="ECO:0000256" key="4">
    <source>
        <dbReference type="ARBA" id="ARBA00022679"/>
    </source>
</evidence>
<keyword evidence="4" id="KW-0808">Transferase</keyword>
<dbReference type="Gene3D" id="1.10.230.10">
    <property type="entry name" value="Cytochrome P450-Terp, domain 2"/>
    <property type="match status" value="1"/>
</dbReference>
<dbReference type="Proteomes" id="UP000523447">
    <property type="component" value="Unassembled WGS sequence"/>
</dbReference>
<dbReference type="GO" id="GO:0005829">
    <property type="term" value="C:cytosol"/>
    <property type="evidence" value="ECO:0007669"/>
    <property type="project" value="TreeGrafter"/>
</dbReference>
<dbReference type="InterPro" id="IPR036969">
    <property type="entry name" value="Citrate_synthase_sf"/>
</dbReference>
<dbReference type="Gene3D" id="1.10.580.10">
    <property type="entry name" value="Citrate Synthase, domain 1"/>
    <property type="match status" value="1"/>
</dbReference>
<gene>
    <name evidence="5" type="ORF">HGA07_12090</name>
</gene>
<keyword evidence="6" id="KW-1185">Reference proteome</keyword>
<evidence type="ECO:0000313" key="5">
    <source>
        <dbReference type="EMBL" id="NKY86364.1"/>
    </source>
</evidence>
<dbReference type="SUPFAM" id="SSF48256">
    <property type="entry name" value="Citrate synthase"/>
    <property type="match status" value="1"/>
</dbReference>
<dbReference type="InterPro" id="IPR016142">
    <property type="entry name" value="Citrate_synth-like_lrg_a-sub"/>
</dbReference>
<dbReference type="AlphaFoldDB" id="A0A7X6LXB8"/>
<name>A0A7X6LXB8_9NOCA</name>
<dbReference type="EC" id="2.3.3.16" evidence="3"/>
<proteinExistence type="inferred from homology"/>
<evidence type="ECO:0000313" key="6">
    <source>
        <dbReference type="Proteomes" id="UP000523447"/>
    </source>
</evidence>
<comment type="caution">
    <text evidence="5">The sequence shown here is derived from an EMBL/GenBank/DDBJ whole genome shotgun (WGS) entry which is preliminary data.</text>
</comment>
<dbReference type="GO" id="GO:0006099">
    <property type="term" value="P:tricarboxylic acid cycle"/>
    <property type="evidence" value="ECO:0007669"/>
    <property type="project" value="UniProtKB-UniPathway"/>
</dbReference>
<dbReference type="InterPro" id="IPR002020">
    <property type="entry name" value="Citrate_synthase"/>
</dbReference>
<evidence type="ECO:0000256" key="2">
    <source>
        <dbReference type="ARBA" id="ARBA00010566"/>
    </source>
</evidence>
<dbReference type="Pfam" id="PF00285">
    <property type="entry name" value="Citrate_synt"/>
    <property type="match status" value="1"/>
</dbReference>
<evidence type="ECO:0000256" key="1">
    <source>
        <dbReference type="ARBA" id="ARBA00005163"/>
    </source>
</evidence>